<evidence type="ECO:0000256" key="8">
    <source>
        <dbReference type="ARBA" id="ARBA00022884"/>
    </source>
</evidence>
<dbReference type="PROSITE" id="PS51721">
    <property type="entry name" value="G_CP"/>
    <property type="match status" value="1"/>
</dbReference>
<evidence type="ECO:0000313" key="13">
    <source>
        <dbReference type="EMBL" id="SHI88055.1"/>
    </source>
</evidence>
<proteinExistence type="inferred from homology"/>
<dbReference type="GO" id="GO:0005525">
    <property type="term" value="F:GTP binding"/>
    <property type="evidence" value="ECO:0007669"/>
    <property type="project" value="UniProtKB-UniRule"/>
</dbReference>
<dbReference type="Pfam" id="PF16745">
    <property type="entry name" value="RsgA_N"/>
    <property type="match status" value="1"/>
</dbReference>
<dbReference type="SUPFAM" id="SSF52540">
    <property type="entry name" value="P-loop containing nucleoside triphosphate hydrolases"/>
    <property type="match status" value="1"/>
</dbReference>
<dbReference type="EMBL" id="FQYT01000008">
    <property type="protein sequence ID" value="SHI88055.1"/>
    <property type="molecule type" value="Genomic_DNA"/>
</dbReference>
<reference evidence="13 14" key="1">
    <citation type="submission" date="2016-11" db="EMBL/GenBank/DDBJ databases">
        <authorList>
            <person name="Jaros S."/>
            <person name="Januszkiewicz K."/>
            <person name="Wedrychowicz H."/>
        </authorList>
    </citation>
    <scope>NUCLEOTIDE SEQUENCE [LARGE SCALE GENOMIC DNA]</scope>
    <source>
        <strain evidence="13 14">DSM 15970</strain>
    </source>
</reference>
<feature type="binding site" evidence="10">
    <location>
        <begin position="114"/>
        <end position="117"/>
    </location>
    <ligand>
        <name>GTP</name>
        <dbReference type="ChEBI" id="CHEBI:37565"/>
    </ligand>
</feature>
<evidence type="ECO:0000259" key="12">
    <source>
        <dbReference type="PROSITE" id="PS51721"/>
    </source>
</evidence>
<keyword evidence="3 10" id="KW-0479">Metal-binding</keyword>
<dbReference type="PANTHER" id="PTHR32120:SF11">
    <property type="entry name" value="SMALL RIBOSOMAL SUBUNIT BIOGENESIS GTPASE RSGA 1, MITOCHONDRIAL-RELATED"/>
    <property type="match status" value="1"/>
</dbReference>
<feature type="domain" description="EngC GTPase" evidence="11">
    <location>
        <begin position="74"/>
        <end position="221"/>
    </location>
</feature>
<keyword evidence="7 10" id="KW-0862">Zinc</keyword>
<organism evidence="13 14">
    <name type="scientific">Parasporobacterium paucivorans DSM 15970</name>
    <dbReference type="NCBI Taxonomy" id="1122934"/>
    <lineage>
        <taxon>Bacteria</taxon>
        <taxon>Bacillati</taxon>
        <taxon>Bacillota</taxon>
        <taxon>Clostridia</taxon>
        <taxon>Lachnospirales</taxon>
        <taxon>Lachnospiraceae</taxon>
        <taxon>Parasporobacterium</taxon>
    </lineage>
</organism>
<dbReference type="GO" id="GO:0005737">
    <property type="term" value="C:cytoplasm"/>
    <property type="evidence" value="ECO:0007669"/>
    <property type="project" value="UniProtKB-SubCell"/>
</dbReference>
<feature type="binding site" evidence="10">
    <location>
        <position position="252"/>
    </location>
    <ligand>
        <name>Zn(2+)</name>
        <dbReference type="ChEBI" id="CHEBI:29105"/>
    </ligand>
</feature>
<comment type="function">
    <text evidence="10">One of several proteins that assist in the late maturation steps of the functional core of the 30S ribosomal subunit. Helps release RbfA from mature subunits. May play a role in the assembly of ribosomal proteins into the subunit. Circularly permuted GTPase that catalyzes slow GTP hydrolysis, GTPase activity is stimulated by the 30S ribosomal subunit.</text>
</comment>
<dbReference type="AlphaFoldDB" id="A0A1M6ERM0"/>
<evidence type="ECO:0000256" key="7">
    <source>
        <dbReference type="ARBA" id="ARBA00022833"/>
    </source>
</evidence>
<keyword evidence="8 10" id="KW-0694">RNA-binding</keyword>
<feature type="binding site" evidence="10">
    <location>
        <position position="247"/>
    </location>
    <ligand>
        <name>Zn(2+)</name>
        <dbReference type="ChEBI" id="CHEBI:29105"/>
    </ligand>
</feature>
<keyword evidence="4 10" id="KW-0699">rRNA-binding</keyword>
<evidence type="ECO:0000256" key="4">
    <source>
        <dbReference type="ARBA" id="ARBA00022730"/>
    </source>
</evidence>
<feature type="binding site" evidence="10">
    <location>
        <position position="254"/>
    </location>
    <ligand>
        <name>Zn(2+)</name>
        <dbReference type="ChEBI" id="CHEBI:29105"/>
    </ligand>
</feature>
<dbReference type="InterPro" id="IPR010914">
    <property type="entry name" value="RsgA_GTPase_dom"/>
</dbReference>
<keyword evidence="14" id="KW-1185">Reference proteome</keyword>
<comment type="similarity">
    <text evidence="10">Belongs to the TRAFAC class YlqF/YawG GTPase family. RsgA subfamily.</text>
</comment>
<dbReference type="OrthoDB" id="9809485at2"/>
<dbReference type="GO" id="GO:0042274">
    <property type="term" value="P:ribosomal small subunit biogenesis"/>
    <property type="evidence" value="ECO:0007669"/>
    <property type="project" value="UniProtKB-UniRule"/>
</dbReference>
<feature type="domain" description="CP-type G" evidence="12">
    <location>
        <begin position="65"/>
        <end position="223"/>
    </location>
</feature>
<dbReference type="InterPro" id="IPR031944">
    <property type="entry name" value="RsgA_N"/>
</dbReference>
<keyword evidence="9 10" id="KW-0342">GTP-binding</keyword>
<evidence type="ECO:0000256" key="3">
    <source>
        <dbReference type="ARBA" id="ARBA00022723"/>
    </source>
</evidence>
<dbReference type="Gene3D" id="2.40.50.140">
    <property type="entry name" value="Nucleic acid-binding proteins"/>
    <property type="match status" value="1"/>
</dbReference>
<protein>
    <recommendedName>
        <fullName evidence="10">Small ribosomal subunit biogenesis GTPase RsgA</fullName>
        <ecNumber evidence="10">3.6.1.-</ecNumber>
    </recommendedName>
</protein>
<gene>
    <name evidence="10" type="primary">rsgA</name>
    <name evidence="13" type="ORF">SAMN02745691_00983</name>
</gene>
<dbReference type="Gene3D" id="3.40.50.300">
    <property type="entry name" value="P-loop containing nucleotide triphosphate hydrolases"/>
    <property type="match status" value="1"/>
</dbReference>
<dbReference type="InterPro" id="IPR004881">
    <property type="entry name" value="Ribosome_biogen_GTPase_RsgA"/>
</dbReference>
<feature type="binding site" evidence="10">
    <location>
        <begin position="165"/>
        <end position="173"/>
    </location>
    <ligand>
        <name>GTP</name>
        <dbReference type="ChEBI" id="CHEBI:37565"/>
    </ligand>
</feature>
<keyword evidence="5 10" id="KW-0547">Nucleotide-binding</keyword>
<evidence type="ECO:0000259" key="11">
    <source>
        <dbReference type="PROSITE" id="PS50936"/>
    </source>
</evidence>
<dbReference type="GO" id="GO:0003924">
    <property type="term" value="F:GTPase activity"/>
    <property type="evidence" value="ECO:0007669"/>
    <property type="project" value="UniProtKB-UniRule"/>
</dbReference>
<dbReference type="CDD" id="cd01854">
    <property type="entry name" value="YjeQ_EngC"/>
    <property type="match status" value="1"/>
</dbReference>
<dbReference type="CDD" id="cd04466">
    <property type="entry name" value="S1_YloQ_GTPase"/>
    <property type="match status" value="1"/>
</dbReference>
<feature type="binding site" evidence="10">
    <location>
        <position position="260"/>
    </location>
    <ligand>
        <name>Zn(2+)</name>
        <dbReference type="ChEBI" id="CHEBI:29105"/>
    </ligand>
</feature>
<dbReference type="EC" id="3.6.1.-" evidence="10"/>
<evidence type="ECO:0000256" key="9">
    <source>
        <dbReference type="ARBA" id="ARBA00023134"/>
    </source>
</evidence>
<accession>A0A1M6ERM0</accession>
<evidence type="ECO:0000256" key="1">
    <source>
        <dbReference type="ARBA" id="ARBA00022490"/>
    </source>
</evidence>
<sequence length="292" mass="33217">MQGKIIKGIAGFYYVHVEGFGIYECKAKGIFRNRGIKPLVGDDVEMDVLDEEKKLGNIADILERHNVLVRPAVANVDQAVVVFAIKEPEPNLNLLDRFIISMKQQGVPVVICFNKVDRSTETDCRRLQEIYEKSGCRILFTSVKEQSGMDSIENAVRGKTTVFAGPSGVGKSSLLNVLMPEAHSKTGIISEKIKRGKHTTRHSEIFNLENNTYIMDTPGFSSMSVLDCEKEELKDYYEEFLYYAGECRFKGCIHINEPGCAVKEALENNEIPRERYDNYIHLYNELKEIRKY</sequence>
<name>A0A1M6ERM0_9FIRM</name>
<evidence type="ECO:0000256" key="2">
    <source>
        <dbReference type="ARBA" id="ARBA00022517"/>
    </source>
</evidence>
<keyword evidence="1 10" id="KW-0963">Cytoplasm</keyword>
<comment type="cofactor">
    <cofactor evidence="10">
        <name>Zn(2+)</name>
        <dbReference type="ChEBI" id="CHEBI:29105"/>
    </cofactor>
    <text evidence="10">Binds 1 zinc ion per subunit.</text>
</comment>
<dbReference type="InterPro" id="IPR027417">
    <property type="entry name" value="P-loop_NTPase"/>
</dbReference>
<dbReference type="RefSeq" id="WP_073993246.1">
    <property type="nucleotide sequence ID" value="NZ_FQYT01000008.1"/>
</dbReference>
<keyword evidence="6 10" id="KW-0378">Hydrolase</keyword>
<dbReference type="InterPro" id="IPR030378">
    <property type="entry name" value="G_CP_dom"/>
</dbReference>
<evidence type="ECO:0000256" key="10">
    <source>
        <dbReference type="HAMAP-Rule" id="MF_01820"/>
    </source>
</evidence>
<dbReference type="HAMAP" id="MF_01820">
    <property type="entry name" value="GTPase_RsgA"/>
    <property type="match status" value="1"/>
</dbReference>
<dbReference type="PROSITE" id="PS50936">
    <property type="entry name" value="ENGC_GTPASE"/>
    <property type="match status" value="1"/>
</dbReference>
<evidence type="ECO:0000256" key="5">
    <source>
        <dbReference type="ARBA" id="ARBA00022741"/>
    </source>
</evidence>
<evidence type="ECO:0000313" key="14">
    <source>
        <dbReference type="Proteomes" id="UP000184342"/>
    </source>
</evidence>
<dbReference type="GO" id="GO:0046872">
    <property type="term" value="F:metal ion binding"/>
    <property type="evidence" value="ECO:0007669"/>
    <property type="project" value="UniProtKB-KW"/>
</dbReference>
<dbReference type="GO" id="GO:0019843">
    <property type="term" value="F:rRNA binding"/>
    <property type="evidence" value="ECO:0007669"/>
    <property type="project" value="UniProtKB-KW"/>
</dbReference>
<dbReference type="InterPro" id="IPR012340">
    <property type="entry name" value="NA-bd_OB-fold"/>
</dbReference>
<comment type="subunit">
    <text evidence="10">Monomer. Associates with 30S ribosomal subunit, binds 16S rRNA.</text>
</comment>
<dbReference type="Pfam" id="PF03193">
    <property type="entry name" value="RsgA_GTPase"/>
    <property type="match status" value="1"/>
</dbReference>
<evidence type="ECO:0000256" key="6">
    <source>
        <dbReference type="ARBA" id="ARBA00022801"/>
    </source>
</evidence>
<dbReference type="SUPFAM" id="SSF50249">
    <property type="entry name" value="Nucleic acid-binding proteins"/>
    <property type="match status" value="1"/>
</dbReference>
<keyword evidence="2 10" id="KW-0690">Ribosome biogenesis</keyword>
<dbReference type="NCBIfam" id="TIGR00157">
    <property type="entry name" value="ribosome small subunit-dependent GTPase A"/>
    <property type="match status" value="1"/>
</dbReference>
<comment type="subcellular location">
    <subcellularLocation>
        <location evidence="10">Cytoplasm</location>
    </subcellularLocation>
</comment>
<dbReference type="PANTHER" id="PTHR32120">
    <property type="entry name" value="SMALL RIBOSOMAL SUBUNIT BIOGENESIS GTPASE RSGA"/>
    <property type="match status" value="1"/>
</dbReference>
<dbReference type="Gene3D" id="1.10.40.50">
    <property type="entry name" value="Probable gtpase engc, domain 3"/>
    <property type="match status" value="1"/>
</dbReference>
<dbReference type="STRING" id="1122934.SAMN02745691_00983"/>
<dbReference type="Proteomes" id="UP000184342">
    <property type="component" value="Unassembled WGS sequence"/>
</dbReference>